<evidence type="ECO:0000313" key="10">
    <source>
        <dbReference type="EMBL" id="KAJ9559485.1"/>
    </source>
</evidence>
<dbReference type="PRINTS" id="PR00626">
    <property type="entry name" value="CALRETICULIN"/>
</dbReference>
<keyword evidence="7 8" id="KW-0143">Chaperone</keyword>
<feature type="transmembrane region" description="Helical" evidence="8">
    <location>
        <begin position="346"/>
        <end position="367"/>
    </location>
</feature>
<evidence type="ECO:0000256" key="5">
    <source>
        <dbReference type="ARBA" id="ARBA00022989"/>
    </source>
</evidence>
<keyword evidence="6 8" id="KW-0472">Membrane</keyword>
<dbReference type="GO" id="GO:0006457">
    <property type="term" value="P:protein folding"/>
    <property type="evidence" value="ECO:0007669"/>
    <property type="project" value="InterPro"/>
</dbReference>
<keyword evidence="5 8" id="KW-1133">Transmembrane helix</keyword>
<accession>A0AA38TEH5</accession>
<evidence type="ECO:0000256" key="3">
    <source>
        <dbReference type="ARBA" id="ARBA00022692"/>
    </source>
</evidence>
<dbReference type="GO" id="GO:0005509">
    <property type="term" value="F:calcium ion binding"/>
    <property type="evidence" value="ECO:0007669"/>
    <property type="project" value="InterPro"/>
</dbReference>
<evidence type="ECO:0000256" key="4">
    <source>
        <dbReference type="ARBA" id="ARBA00022824"/>
    </source>
</evidence>
<reference evidence="10" key="1">
    <citation type="submission" date="2023-03" db="EMBL/GenBank/DDBJ databases">
        <title>Chromosome-scale reference genome and RAD-based genetic map of yellow starthistle (Centaurea solstitialis) reveal putative structural variation and QTLs associated with invader traits.</title>
        <authorList>
            <person name="Reatini B."/>
            <person name="Cang F.A."/>
            <person name="Jiang Q."/>
            <person name="Mckibben M.T.W."/>
            <person name="Barker M.S."/>
            <person name="Rieseberg L.H."/>
            <person name="Dlugosch K.M."/>
        </authorList>
    </citation>
    <scope>NUCLEOTIDE SEQUENCE</scope>
    <source>
        <strain evidence="10">CAN-66</strain>
        <tissue evidence="10">Leaf</tissue>
    </source>
</reference>
<feature type="compositionally biased region" description="Acidic residues" evidence="9">
    <location>
        <begin position="162"/>
        <end position="193"/>
    </location>
</feature>
<comment type="caution">
    <text evidence="10">The sequence shown here is derived from an EMBL/GenBank/DDBJ whole genome shotgun (WGS) entry which is preliminary data.</text>
</comment>
<dbReference type="SUPFAM" id="SSF49899">
    <property type="entry name" value="Concanavalin A-like lectins/glucanases"/>
    <property type="match status" value="1"/>
</dbReference>
<dbReference type="PANTHER" id="PTHR11073:SF1">
    <property type="entry name" value="CALNEXIN 14D-RELATED"/>
    <property type="match status" value="1"/>
</dbReference>
<feature type="compositionally biased region" description="Acidic residues" evidence="9">
    <location>
        <begin position="200"/>
        <end position="209"/>
    </location>
</feature>
<dbReference type="GO" id="GO:0005789">
    <property type="term" value="C:endoplasmic reticulum membrane"/>
    <property type="evidence" value="ECO:0007669"/>
    <property type="project" value="UniProtKB-SubCell"/>
</dbReference>
<protein>
    <recommendedName>
        <fullName evidence="12">Calnexin</fullName>
    </recommendedName>
</protein>
<evidence type="ECO:0000256" key="2">
    <source>
        <dbReference type="ARBA" id="ARBA00010983"/>
    </source>
</evidence>
<evidence type="ECO:0000256" key="6">
    <source>
        <dbReference type="ARBA" id="ARBA00023136"/>
    </source>
</evidence>
<evidence type="ECO:0000256" key="7">
    <source>
        <dbReference type="ARBA" id="ARBA00023186"/>
    </source>
</evidence>
<feature type="compositionally biased region" description="Basic and acidic residues" evidence="9">
    <location>
        <begin position="136"/>
        <end position="161"/>
    </location>
</feature>
<comment type="similarity">
    <text evidence="2 8">Belongs to the calreticulin family.</text>
</comment>
<feature type="region of interest" description="Disordered" evidence="9">
    <location>
        <begin position="130"/>
        <end position="230"/>
    </location>
</feature>
<dbReference type="PROSITE" id="PS00805">
    <property type="entry name" value="CALRETICULIN_REPEAT"/>
    <property type="match status" value="1"/>
</dbReference>
<dbReference type="Gene3D" id="2.60.120.200">
    <property type="match status" value="1"/>
</dbReference>
<gene>
    <name evidence="10" type="ORF">OSB04_004645</name>
</gene>
<dbReference type="PANTHER" id="PTHR11073">
    <property type="entry name" value="CALRETICULIN AND CALNEXIN"/>
    <property type="match status" value="1"/>
</dbReference>
<proteinExistence type="inferred from homology"/>
<sequence>MCTLRCSRPVGVWLHSKSEGHDDYGLLVSEKARKYAIVKELDKPVDLNDGTTILQFEVRLQNGLECAQEPEDRRVRRTPPQISTFGPFGPVDPRVHRDREAEQRAADPGRRAREKQGELHVGRRFPAVADPAKMIPDPEDRKPEDWDERAKIPDPDATKPDDWDENAPMEILDEEATMPEGWLENEPEEIDDPEALKPEDWDEEEDGEWEVPKIDNPKCESAPGCGEWRRPMKRNPEYKGKWHAPQIDNPNYMGIWRPRDIPNPDYFELDKPDLSQLLRDSTWKPKFTVEEEKQKAEEKAAGFEGLKGIQKAVFDGLYKIAELPFFGAHKTKLLELVEKAEEQPKITVSIVVSVIVIFFSILLRMLFGGNKAVKTKAKVKVEVTEKDEGESKMSKEDANAPRCKAEICLYLNPDYLLLIISLSEFLLQAIQLQAGTNFGNGSYGLLSEQNYKIVIMVCKNVEICRAKNAEWVAKKIVTLCNLDVVIKQALYDTKNA</sequence>
<dbReference type="Pfam" id="PF00262">
    <property type="entry name" value="Calreticulin"/>
    <property type="match status" value="2"/>
</dbReference>
<dbReference type="InterPro" id="IPR013320">
    <property type="entry name" value="ConA-like_dom_sf"/>
</dbReference>
<evidence type="ECO:0000256" key="9">
    <source>
        <dbReference type="SAM" id="MobiDB-lite"/>
    </source>
</evidence>
<dbReference type="SUPFAM" id="SSF63887">
    <property type="entry name" value="P-domain of calnexin/calreticulin"/>
    <property type="match status" value="1"/>
</dbReference>
<organism evidence="10 11">
    <name type="scientific">Centaurea solstitialis</name>
    <name type="common">yellow star-thistle</name>
    <dbReference type="NCBI Taxonomy" id="347529"/>
    <lineage>
        <taxon>Eukaryota</taxon>
        <taxon>Viridiplantae</taxon>
        <taxon>Streptophyta</taxon>
        <taxon>Embryophyta</taxon>
        <taxon>Tracheophyta</taxon>
        <taxon>Spermatophyta</taxon>
        <taxon>Magnoliopsida</taxon>
        <taxon>eudicotyledons</taxon>
        <taxon>Gunneridae</taxon>
        <taxon>Pentapetalae</taxon>
        <taxon>asterids</taxon>
        <taxon>campanulids</taxon>
        <taxon>Asterales</taxon>
        <taxon>Asteraceae</taxon>
        <taxon>Carduoideae</taxon>
        <taxon>Cardueae</taxon>
        <taxon>Centaureinae</taxon>
        <taxon>Centaurea</taxon>
    </lineage>
</organism>
<dbReference type="FunFam" id="2.10.250.10:FF:000001">
    <property type="entry name" value="Calnexin homolog"/>
    <property type="match status" value="1"/>
</dbReference>
<name>A0AA38TEH5_9ASTR</name>
<dbReference type="EMBL" id="JARYMX010000002">
    <property type="protein sequence ID" value="KAJ9559485.1"/>
    <property type="molecule type" value="Genomic_DNA"/>
</dbReference>
<dbReference type="InterPro" id="IPR018124">
    <property type="entry name" value="Calret/calnex_CS"/>
</dbReference>
<dbReference type="GO" id="GO:0036503">
    <property type="term" value="P:ERAD pathway"/>
    <property type="evidence" value="ECO:0007669"/>
    <property type="project" value="TreeGrafter"/>
</dbReference>
<keyword evidence="4 8" id="KW-0256">Endoplasmic reticulum</keyword>
<dbReference type="InterPro" id="IPR001580">
    <property type="entry name" value="Calret/calnex"/>
</dbReference>
<dbReference type="AlphaFoldDB" id="A0AA38TEH5"/>
<dbReference type="Proteomes" id="UP001172457">
    <property type="component" value="Chromosome 2"/>
</dbReference>
<evidence type="ECO:0008006" key="12">
    <source>
        <dbReference type="Google" id="ProtNLM"/>
    </source>
</evidence>
<comment type="subcellular location">
    <subcellularLocation>
        <location evidence="1">Endoplasmic reticulum membrane</location>
        <topology evidence="1">Single-pass membrane protein</topology>
    </subcellularLocation>
</comment>
<evidence type="ECO:0000256" key="8">
    <source>
        <dbReference type="RuleBase" id="RU362126"/>
    </source>
</evidence>
<dbReference type="Gene3D" id="2.10.250.10">
    <property type="entry name" value="Calreticulin/calnexin, P domain"/>
    <property type="match status" value="1"/>
</dbReference>
<feature type="region of interest" description="Disordered" evidence="9">
    <location>
        <begin position="69"/>
        <end position="117"/>
    </location>
</feature>
<dbReference type="GO" id="GO:0051082">
    <property type="term" value="F:unfolded protein binding"/>
    <property type="evidence" value="ECO:0007669"/>
    <property type="project" value="InterPro"/>
</dbReference>
<dbReference type="InterPro" id="IPR009033">
    <property type="entry name" value="Calreticulin/calnexin_P_dom_sf"/>
</dbReference>
<evidence type="ECO:0000313" key="11">
    <source>
        <dbReference type="Proteomes" id="UP001172457"/>
    </source>
</evidence>
<keyword evidence="3 8" id="KW-0812">Transmembrane</keyword>
<keyword evidence="11" id="KW-1185">Reference proteome</keyword>
<evidence type="ECO:0000256" key="1">
    <source>
        <dbReference type="ARBA" id="ARBA00004389"/>
    </source>
</evidence>
<feature type="compositionally biased region" description="Basic and acidic residues" evidence="9">
    <location>
        <begin position="93"/>
        <end position="117"/>
    </location>
</feature>